<accession>A0A977L1T2</accession>
<protein>
    <submittedName>
        <fullName evidence="1">Abi family protein</fullName>
    </submittedName>
</protein>
<organism evidence="1">
    <name type="scientific">Woronichinia naegeliana WA131</name>
    <dbReference type="NCBI Taxonomy" id="2824559"/>
    <lineage>
        <taxon>Bacteria</taxon>
        <taxon>Bacillati</taxon>
        <taxon>Cyanobacteriota</taxon>
        <taxon>Cyanophyceae</taxon>
        <taxon>Synechococcales</taxon>
        <taxon>Coelosphaeriaceae</taxon>
        <taxon>Woronichinia</taxon>
    </lineage>
</organism>
<proteinExistence type="predicted"/>
<dbReference type="Pfam" id="PF07751">
    <property type="entry name" value="Abi_2"/>
    <property type="match status" value="1"/>
</dbReference>
<evidence type="ECO:0000313" key="1">
    <source>
        <dbReference type="EMBL" id="UXE63919.1"/>
    </source>
</evidence>
<dbReference type="KEGG" id="wna:KA717_16055"/>
<dbReference type="AlphaFoldDB" id="A0A977L1T2"/>
<dbReference type="PIRSF" id="PIRSF034934">
    <property type="entry name" value="AbiF_AbiD"/>
    <property type="match status" value="1"/>
</dbReference>
<dbReference type="InterPro" id="IPR011664">
    <property type="entry name" value="Abi_system_AbiD/AbiF-like"/>
</dbReference>
<gene>
    <name evidence="1" type="ORF">KA717_16055</name>
</gene>
<dbReference type="Proteomes" id="UP001065613">
    <property type="component" value="Chromosome"/>
</dbReference>
<dbReference type="EMBL" id="CP073041">
    <property type="protein sequence ID" value="UXE63919.1"/>
    <property type="molecule type" value="Genomic_DNA"/>
</dbReference>
<dbReference type="InterPro" id="IPR017034">
    <property type="entry name" value="Abi_system_AbiD/AbiF"/>
</dbReference>
<reference evidence="1" key="1">
    <citation type="submission" date="2021-04" db="EMBL/GenBank/DDBJ databases">
        <title>Genome sequence of Woronichinia naegeliana from Washington state freshwater lake bloom.</title>
        <authorList>
            <person name="Dreher T.W."/>
        </authorList>
    </citation>
    <scope>NUCLEOTIDE SEQUENCE</scope>
    <source>
        <strain evidence="1">WA131</strain>
    </source>
</reference>
<name>A0A977L1T2_9CYAN</name>
<sequence>MPEHFNKKPKNLDEQIDLLELRGMIVEDRESAKFYLQHINYYRLRAYWLTFESDLISHQFIKNTRFQDVLELYIFDRELRLLVLDAIERIEVSVRSQWAYQLAHLHGSHAHLDPTLFNPRFWQKNIDDLTREVKRSDELFIQHFQTSYVELLPPVWAVCEVMSLGLLSRWYGSLRFTKTQTAIAKVYGVRAEILGSWLHHLSVIRNICAHHSRLWNRDFAVVPQLPTSKNNPTMPQFVTGSRKVYNTLVILLYLMDQVSPKHLWRSRLSTLLSSHTHFLTAINFPQDWINRSIWNKSE</sequence>